<protein>
    <submittedName>
        <fullName evidence="1">Collagen-like protein</fullName>
    </submittedName>
</protein>
<dbReference type="GO" id="GO:0005615">
    <property type="term" value="C:extracellular space"/>
    <property type="evidence" value="ECO:0007669"/>
    <property type="project" value="TreeGrafter"/>
</dbReference>
<sequence length="194" mass="19812">MAKTIIQIQLLDEDTGEVIETVIPQTETRAVLMADGTSLQTYLDNLVSQKGEKGDKGDQGIQGLKGDQGIQGIQGLKGDTGVKGTDGKTILNGTSNPATGLGVDGDFYINTTTNLMFGPKTSGAWGAGKSLVGPQGLKGDTGTAGIKGDQGIQGIKGDTGATGAKGDKGNPGDSIKYGADYATGQEVKVFFKTI</sequence>
<accession>A0A9J6ZFJ4</accession>
<dbReference type="GO" id="GO:0031012">
    <property type="term" value="C:extracellular matrix"/>
    <property type="evidence" value="ECO:0007669"/>
    <property type="project" value="TreeGrafter"/>
</dbReference>
<name>A0A9J6ZFJ4_9BACL</name>
<dbReference type="PANTHER" id="PTHR24023">
    <property type="entry name" value="COLLAGEN ALPHA"/>
    <property type="match status" value="1"/>
</dbReference>
<proteinExistence type="predicted"/>
<dbReference type="PANTHER" id="PTHR24023:SF1082">
    <property type="entry name" value="COLLAGEN TRIPLE HELIX REPEAT"/>
    <property type="match status" value="1"/>
</dbReference>
<dbReference type="EMBL" id="CP097899">
    <property type="protein sequence ID" value="URN94553.1"/>
    <property type="molecule type" value="Genomic_DNA"/>
</dbReference>
<organism evidence="1 2">
    <name type="scientific">Candidatus Pristimantibacillus lignocellulolyticus</name>
    <dbReference type="NCBI Taxonomy" id="2994561"/>
    <lineage>
        <taxon>Bacteria</taxon>
        <taxon>Bacillati</taxon>
        <taxon>Bacillota</taxon>
        <taxon>Bacilli</taxon>
        <taxon>Bacillales</taxon>
        <taxon>Paenibacillaceae</taxon>
        <taxon>Candidatus Pristimantibacillus</taxon>
    </lineage>
</organism>
<keyword evidence="1" id="KW-0176">Collagen</keyword>
<dbReference type="Proteomes" id="UP001056756">
    <property type="component" value="Chromosome"/>
</dbReference>
<evidence type="ECO:0000313" key="1">
    <source>
        <dbReference type="EMBL" id="URN94553.1"/>
    </source>
</evidence>
<evidence type="ECO:0000313" key="2">
    <source>
        <dbReference type="Proteomes" id="UP001056756"/>
    </source>
</evidence>
<dbReference type="Pfam" id="PF01391">
    <property type="entry name" value="Collagen"/>
    <property type="match status" value="1"/>
</dbReference>
<gene>
    <name evidence="1" type="ORF">NAG76_22510</name>
</gene>
<dbReference type="KEGG" id="plig:NAG76_22510"/>
<reference evidence="1" key="1">
    <citation type="submission" date="2022-05" db="EMBL/GenBank/DDBJ databases">
        <title>Novel bacterial taxa in a minimal lignocellulolytic consortium and its capacity to transform plastics disclosed by genome-resolved metagenomics.</title>
        <authorList>
            <person name="Rodriguez C.A.D."/>
            <person name="Diaz-Garcia L."/>
            <person name="Herrera K."/>
            <person name="Tarazona N.A."/>
            <person name="Sproer C."/>
            <person name="Overmann J."/>
            <person name="Jimenez D.J."/>
        </authorList>
    </citation>
    <scope>NUCLEOTIDE SEQUENCE</scope>
    <source>
        <strain evidence="1">MAG5</strain>
    </source>
</reference>
<dbReference type="InterPro" id="IPR050149">
    <property type="entry name" value="Collagen_superfamily"/>
</dbReference>
<dbReference type="InterPro" id="IPR008160">
    <property type="entry name" value="Collagen"/>
</dbReference>
<dbReference type="AlphaFoldDB" id="A0A9J6ZFJ4"/>